<reference evidence="1" key="1">
    <citation type="submission" date="2017-02" db="EMBL/GenBank/DDBJ databases">
        <title>Delving into the versatile metabolic prowess of the omnipresent phylum Bacteroidetes.</title>
        <authorList>
            <person name="Nobu M.K."/>
            <person name="Mei R."/>
            <person name="Narihiro T."/>
            <person name="Kuroda K."/>
            <person name="Liu W.-T."/>
        </authorList>
    </citation>
    <scope>NUCLEOTIDE SEQUENCE</scope>
    <source>
        <strain evidence="1">ADurb.Bin160</strain>
    </source>
</reference>
<proteinExistence type="predicted"/>
<dbReference type="Proteomes" id="UP000485621">
    <property type="component" value="Unassembled WGS sequence"/>
</dbReference>
<evidence type="ECO:0000313" key="1">
    <source>
        <dbReference type="EMBL" id="OQB40413.1"/>
    </source>
</evidence>
<sequence>MYKELIDLDFKIKSGKAEEESFWLETKKLINSFKL</sequence>
<dbReference type="EMBL" id="MWDB01000045">
    <property type="protein sequence ID" value="OQB40413.1"/>
    <property type="molecule type" value="Genomic_DNA"/>
</dbReference>
<accession>A0A1V5ZJN3</accession>
<gene>
    <name evidence="1" type="ORF">BWY04_01350</name>
</gene>
<name>A0A1V5ZJN3_9BACT</name>
<protein>
    <submittedName>
        <fullName evidence="1">Uncharacterized protein</fullName>
    </submittedName>
</protein>
<organism evidence="1">
    <name type="scientific">candidate division CPR1 bacterium ADurb.Bin160</name>
    <dbReference type="NCBI Taxonomy" id="1852826"/>
    <lineage>
        <taxon>Bacteria</taxon>
        <taxon>candidate division CPR1</taxon>
    </lineage>
</organism>
<dbReference type="AlphaFoldDB" id="A0A1V5ZJN3"/>
<comment type="caution">
    <text evidence="1">The sequence shown here is derived from an EMBL/GenBank/DDBJ whole genome shotgun (WGS) entry which is preliminary data.</text>
</comment>